<evidence type="ECO:0000313" key="7">
    <source>
        <dbReference type="EMBL" id="MDV2620213.1"/>
    </source>
</evidence>
<reference evidence="8" key="1">
    <citation type="journal article" date="2023" name="PeerJ">
        <title>Selection and evaluation of lactic acid bacteria from chicken feces in Thailand as potential probiotics.</title>
        <authorList>
            <person name="Khurajog B."/>
            <person name="Disastra Y."/>
            <person name="Lawwyne L.D."/>
            <person name="Sirichokchatchawan W."/>
            <person name="Niyomtham W."/>
            <person name="Yindee J."/>
            <person name="Hampson D.J."/>
            <person name="Prapasarakul N."/>
        </authorList>
    </citation>
    <scope>NUCLEOTIDE SEQUENCE</scope>
    <source>
        <strain evidence="8">BF14</strain>
        <strain evidence="7">BF9</strain>
    </source>
</reference>
<evidence type="ECO:0000256" key="1">
    <source>
        <dbReference type="ARBA" id="ARBA00022517"/>
    </source>
</evidence>
<accession>A0AAP3TZH6</accession>
<keyword evidence="1" id="KW-0690">Ribosome biogenesis</keyword>
<dbReference type="InterPro" id="IPR007422">
    <property type="entry name" value="Peptidase_Prp"/>
</dbReference>
<dbReference type="PANTHER" id="PTHR39178:SF1">
    <property type="entry name" value="RIBOSOMAL-PROCESSING CYSTEINE PROTEASE PRP"/>
    <property type="match status" value="1"/>
</dbReference>
<keyword evidence="2 8" id="KW-0645">Protease</keyword>
<dbReference type="RefSeq" id="WP_002831449.1">
    <property type="nucleotide sequence ID" value="NZ_BJMF01000002.1"/>
</dbReference>
<dbReference type="Pfam" id="PF04327">
    <property type="entry name" value="Peptidase_Prp"/>
    <property type="match status" value="1"/>
</dbReference>
<gene>
    <name evidence="7" type="ORF">R0G89_00490</name>
    <name evidence="8" type="ORF">R0H03_03495</name>
</gene>
<comment type="similarity">
    <text evidence="5">Belongs to the Prp family.</text>
</comment>
<evidence type="ECO:0000313" key="8">
    <source>
        <dbReference type="EMBL" id="MDV2910929.1"/>
    </source>
</evidence>
<dbReference type="Gene3D" id="3.30.70.1490">
    <property type="entry name" value="Cysteine protease Prp"/>
    <property type="match status" value="1"/>
</dbReference>
<dbReference type="KEGG" id="paci:A4V11_00985"/>
<dbReference type="InterPro" id="IPR036764">
    <property type="entry name" value="Peptidase_Prp_sf"/>
</dbReference>
<dbReference type="Proteomes" id="UP001280897">
    <property type="component" value="Unassembled WGS sequence"/>
</dbReference>
<dbReference type="GO" id="GO:0042254">
    <property type="term" value="P:ribosome biogenesis"/>
    <property type="evidence" value="ECO:0007669"/>
    <property type="project" value="UniProtKB-KW"/>
</dbReference>
<keyword evidence="3" id="KW-0378">Hydrolase</keyword>
<evidence type="ECO:0000313" key="9">
    <source>
        <dbReference type="Proteomes" id="UP001280415"/>
    </source>
</evidence>
<dbReference type="GeneID" id="57365709"/>
<organism evidence="8 9">
    <name type="scientific">Pediococcus acidilactici</name>
    <dbReference type="NCBI Taxonomy" id="1254"/>
    <lineage>
        <taxon>Bacteria</taxon>
        <taxon>Bacillati</taxon>
        <taxon>Bacillota</taxon>
        <taxon>Bacilli</taxon>
        <taxon>Lactobacillales</taxon>
        <taxon>Lactobacillaceae</taxon>
        <taxon>Pediococcus</taxon>
        <taxon>Pediococcus acidilactici group</taxon>
    </lineage>
</organism>
<dbReference type="GO" id="GO:0006508">
    <property type="term" value="P:proteolysis"/>
    <property type="evidence" value="ECO:0007669"/>
    <property type="project" value="UniProtKB-KW"/>
</dbReference>
<keyword evidence="4" id="KW-0788">Thiol protease</keyword>
<protein>
    <recommendedName>
        <fullName evidence="6">Ribosomal processing cysteine protease Prp</fullName>
    </recommendedName>
</protein>
<dbReference type="GO" id="GO:0008234">
    <property type="term" value="F:cysteine-type peptidase activity"/>
    <property type="evidence" value="ECO:0007669"/>
    <property type="project" value="UniProtKB-KW"/>
</dbReference>
<dbReference type="EMBL" id="JAWJAX010000003">
    <property type="protein sequence ID" value="MDV2910929.1"/>
    <property type="molecule type" value="Genomic_DNA"/>
</dbReference>
<comment type="caution">
    <text evidence="8">The sequence shown here is derived from an EMBL/GenBank/DDBJ whole genome shotgun (WGS) entry which is preliminary data.</text>
</comment>
<evidence type="ECO:0000256" key="4">
    <source>
        <dbReference type="ARBA" id="ARBA00022807"/>
    </source>
</evidence>
<dbReference type="AlphaFoldDB" id="A0AAP3TZH6"/>
<evidence type="ECO:0000256" key="5">
    <source>
        <dbReference type="ARBA" id="ARBA00044503"/>
    </source>
</evidence>
<dbReference type="EMBL" id="JAWJAV010000001">
    <property type="protein sequence ID" value="MDV2620213.1"/>
    <property type="molecule type" value="Genomic_DNA"/>
</dbReference>
<sequence>MIQAWIYREADRISGFKLTGHADAGEYGKDIVCAAVSVLAINTVNSIEQIASVMPLVDSDDDNGGFLSVNVPESKDREAEQKAQVLLASFELGLRDISKTYDKYLVMN</sequence>
<dbReference type="Proteomes" id="UP001280415">
    <property type="component" value="Unassembled WGS sequence"/>
</dbReference>
<evidence type="ECO:0000256" key="2">
    <source>
        <dbReference type="ARBA" id="ARBA00022670"/>
    </source>
</evidence>
<name>A0AAP3TZH6_PEDAC</name>
<proteinExistence type="inferred from homology"/>
<evidence type="ECO:0000256" key="6">
    <source>
        <dbReference type="ARBA" id="ARBA00044538"/>
    </source>
</evidence>
<dbReference type="PANTHER" id="PTHR39178">
    <property type="entry name" value="HYPOTHETICAL RIBOSOME-ASSOCIATED PROTEIN"/>
    <property type="match status" value="1"/>
</dbReference>
<dbReference type="CDD" id="cd16332">
    <property type="entry name" value="Prp-like"/>
    <property type="match status" value="1"/>
</dbReference>
<reference evidence="8" key="2">
    <citation type="submission" date="2023-10" db="EMBL/GenBank/DDBJ databases">
        <authorList>
            <person name="Khurajog B."/>
        </authorList>
    </citation>
    <scope>NUCLEOTIDE SEQUENCE</scope>
    <source>
        <strain evidence="8">BF14</strain>
        <strain evidence="7">BF9</strain>
    </source>
</reference>
<evidence type="ECO:0000256" key="3">
    <source>
        <dbReference type="ARBA" id="ARBA00022801"/>
    </source>
</evidence>
<dbReference type="SUPFAM" id="SSF118010">
    <property type="entry name" value="TM1457-like"/>
    <property type="match status" value="1"/>
</dbReference>